<dbReference type="GO" id="GO:0016627">
    <property type="term" value="F:oxidoreductase activity, acting on the CH-CH group of donors"/>
    <property type="evidence" value="ECO:0007669"/>
    <property type="project" value="InterPro"/>
</dbReference>
<evidence type="ECO:0000313" key="2">
    <source>
        <dbReference type="Proteomes" id="UP000194546"/>
    </source>
</evidence>
<dbReference type="AlphaFoldDB" id="A0A242M8G3"/>
<dbReference type="InterPro" id="IPR046373">
    <property type="entry name" value="Acyl-CoA_Oxase/DH_mid-dom_sf"/>
</dbReference>
<dbReference type="Proteomes" id="UP000194546">
    <property type="component" value="Unassembled WGS sequence"/>
</dbReference>
<dbReference type="InterPro" id="IPR009100">
    <property type="entry name" value="AcylCoA_DH/oxidase_NM_dom_sf"/>
</dbReference>
<name>A0A242M8G3_CABSO</name>
<accession>A0A242M8G3</accession>
<gene>
    <name evidence="1" type="ORF">PAMC26510_30580</name>
</gene>
<dbReference type="SUPFAM" id="SSF56645">
    <property type="entry name" value="Acyl-CoA dehydrogenase NM domain-like"/>
    <property type="match status" value="1"/>
</dbReference>
<organism evidence="1 2">
    <name type="scientific">Caballeronia sordidicola</name>
    <name type="common">Burkholderia sordidicola</name>
    <dbReference type="NCBI Taxonomy" id="196367"/>
    <lineage>
        <taxon>Bacteria</taxon>
        <taxon>Pseudomonadati</taxon>
        <taxon>Pseudomonadota</taxon>
        <taxon>Betaproteobacteria</taxon>
        <taxon>Burkholderiales</taxon>
        <taxon>Burkholderiaceae</taxon>
        <taxon>Caballeronia</taxon>
    </lineage>
</organism>
<evidence type="ECO:0000313" key="1">
    <source>
        <dbReference type="EMBL" id="OTP67558.1"/>
    </source>
</evidence>
<proteinExistence type="predicted"/>
<comment type="caution">
    <text evidence="1">The sequence shown here is derived from an EMBL/GenBank/DDBJ whole genome shotgun (WGS) entry which is preliminary data.</text>
</comment>
<protein>
    <submittedName>
        <fullName evidence="1">Acyl-CoA dehydrogenase/oxidase protein</fullName>
    </submittedName>
</protein>
<dbReference type="EMBL" id="NBTY01000194">
    <property type="protein sequence ID" value="OTP67558.1"/>
    <property type="molecule type" value="Genomic_DNA"/>
</dbReference>
<dbReference type="Gene3D" id="2.40.110.10">
    <property type="entry name" value="Butyryl-CoA Dehydrogenase, subunit A, domain 2"/>
    <property type="match status" value="1"/>
</dbReference>
<reference evidence="1 2" key="1">
    <citation type="submission" date="2017-03" db="EMBL/GenBank/DDBJ databases">
        <title>Genome analysis of strain PAMC 26510.</title>
        <authorList>
            <person name="Oh H.-M."/>
            <person name="Yang J.-A."/>
        </authorList>
    </citation>
    <scope>NUCLEOTIDE SEQUENCE [LARGE SCALE GENOMIC DNA]</scope>
    <source>
        <strain evidence="1 2">PAMC 26510</strain>
    </source>
</reference>
<sequence length="381" mass="40152">MCLATLEGNASSRAANGPHAFPSSSNRSGQDFIMQRMTDGIATSSALDPFLRELRFKRGSATDTAHALQALIDAGLDRLPPPGKGATLERWRSLAAVAACDLALVKLYEGHTDALAIIAEIGDGFDPAAGQTWGVWAAEPPTARLAASASSDGESALTLQGTKAWCSGAASVSHALVTAWNEKDEPILAAVDLRQPGVRVTDEGWMAVGMSASASVDVHFDNAHATRIGAPRAYLERAGFWHGGGGIAACWFGAAAAIGNFVKQDATRRADPYKLAHLGAIDTALASTASLLRETAARIDREPRADAMPGAFRARLAAERAAIEVIERAGRALGAAPLCRNRHFASLMADLPVFIRQSHAERDEAALAERIVKEEGSAWNL</sequence>